<reference evidence="3 4" key="1">
    <citation type="submission" date="2018-02" db="EMBL/GenBank/DDBJ databases">
        <title>The draft genome of Phyllobacterium myrsinacearum DSM5892.</title>
        <authorList>
            <person name="Li L."/>
            <person name="Liu L."/>
            <person name="Zhang X."/>
            <person name="Wang T."/>
        </authorList>
    </citation>
    <scope>NUCLEOTIDE SEQUENCE [LARGE SCALE GENOMIC DNA]</scope>
    <source>
        <strain evidence="3 4">DSM 5892</strain>
    </source>
</reference>
<dbReference type="Proteomes" id="UP000238563">
    <property type="component" value="Unassembled WGS sequence"/>
</dbReference>
<accession>A0A2S9JE48</accession>
<keyword evidence="2" id="KW-0812">Transmembrane</keyword>
<feature type="transmembrane region" description="Helical" evidence="2">
    <location>
        <begin position="37"/>
        <end position="55"/>
    </location>
</feature>
<feature type="compositionally biased region" description="Basic and acidic residues" evidence="1">
    <location>
        <begin position="114"/>
        <end position="123"/>
    </location>
</feature>
<evidence type="ECO:0000313" key="3">
    <source>
        <dbReference type="EMBL" id="PRD51167.1"/>
    </source>
</evidence>
<feature type="region of interest" description="Disordered" evidence="1">
    <location>
        <begin position="102"/>
        <end position="123"/>
    </location>
</feature>
<evidence type="ECO:0000256" key="2">
    <source>
        <dbReference type="SAM" id="Phobius"/>
    </source>
</evidence>
<evidence type="ECO:0000256" key="1">
    <source>
        <dbReference type="SAM" id="MobiDB-lite"/>
    </source>
</evidence>
<evidence type="ECO:0000313" key="4">
    <source>
        <dbReference type="Proteomes" id="UP000238563"/>
    </source>
</evidence>
<keyword evidence="2" id="KW-1133">Transmembrane helix</keyword>
<keyword evidence="4" id="KW-1185">Reference proteome</keyword>
<protein>
    <submittedName>
        <fullName evidence="3">Uncharacterized protein</fullName>
    </submittedName>
</protein>
<sequence length="123" mass="12597">MTNWSDAAWILAAKAAGAIAGSAVSLAYMLPRDKSEAAIRFIVGIVCGLAFGGLAGVKIASELDIRGQLGDGELMLMGAAAASLAAWTALGIFARLTARIGESKPPQDHSSPSGKRDIANVEK</sequence>
<dbReference type="Pfam" id="PF19602">
    <property type="entry name" value="DUF6107"/>
    <property type="match status" value="1"/>
</dbReference>
<dbReference type="InterPro" id="IPR046089">
    <property type="entry name" value="DUF6107"/>
</dbReference>
<feature type="transmembrane region" description="Helical" evidence="2">
    <location>
        <begin position="75"/>
        <end position="94"/>
    </location>
</feature>
<dbReference type="EMBL" id="PVBT01000006">
    <property type="protein sequence ID" value="PRD51167.1"/>
    <property type="molecule type" value="Genomic_DNA"/>
</dbReference>
<dbReference type="OrthoDB" id="7906947at2"/>
<keyword evidence="2" id="KW-0472">Membrane</keyword>
<organism evidence="3 4">
    <name type="scientific">Phyllobacterium myrsinacearum</name>
    <dbReference type="NCBI Taxonomy" id="28101"/>
    <lineage>
        <taxon>Bacteria</taxon>
        <taxon>Pseudomonadati</taxon>
        <taxon>Pseudomonadota</taxon>
        <taxon>Alphaproteobacteria</taxon>
        <taxon>Hyphomicrobiales</taxon>
        <taxon>Phyllobacteriaceae</taxon>
        <taxon>Phyllobacterium</taxon>
    </lineage>
</organism>
<dbReference type="RefSeq" id="WP_105736092.1">
    <property type="nucleotide sequence ID" value="NZ_PVBT01000006.1"/>
</dbReference>
<dbReference type="AlphaFoldDB" id="A0A2S9JE48"/>
<name>A0A2S9JE48_9HYPH</name>
<comment type="caution">
    <text evidence="3">The sequence shown here is derived from an EMBL/GenBank/DDBJ whole genome shotgun (WGS) entry which is preliminary data.</text>
</comment>
<proteinExistence type="predicted"/>
<gene>
    <name evidence="3" type="ORF">C5750_20265</name>
</gene>
<feature type="transmembrane region" description="Helical" evidence="2">
    <location>
        <begin position="6"/>
        <end position="30"/>
    </location>
</feature>